<dbReference type="Pfam" id="PF09550">
    <property type="entry name" value="Phage_TAC_6"/>
    <property type="match status" value="1"/>
</dbReference>
<evidence type="ECO:0000313" key="1">
    <source>
        <dbReference type="EMBL" id="VAV99797.1"/>
    </source>
</evidence>
<name>A0A3B0S4L8_9ZZZZ</name>
<dbReference type="InterPro" id="IPR019056">
    <property type="entry name" value="Phage_TAC_6"/>
</dbReference>
<accession>A0A3B0S4L8</accession>
<proteinExistence type="predicted"/>
<sequence>MSLVNWGQLLHLASARFSIAPAAFWQLSIWEWQQLLGAQSAAHAGSQNLAQLMGQFPDEIKEETHHE</sequence>
<gene>
    <name evidence="1" type="ORF">MNBD_ALPHA06-746</name>
</gene>
<reference evidence="1" key="1">
    <citation type="submission" date="2018-06" db="EMBL/GenBank/DDBJ databases">
        <authorList>
            <person name="Zhirakovskaya E."/>
        </authorList>
    </citation>
    <scope>NUCLEOTIDE SEQUENCE</scope>
</reference>
<dbReference type="AlphaFoldDB" id="A0A3B0S4L8"/>
<dbReference type="EMBL" id="UOEE01000280">
    <property type="protein sequence ID" value="VAV99797.1"/>
    <property type="molecule type" value="Genomic_DNA"/>
</dbReference>
<organism evidence="1">
    <name type="scientific">hydrothermal vent metagenome</name>
    <dbReference type="NCBI Taxonomy" id="652676"/>
    <lineage>
        <taxon>unclassified sequences</taxon>
        <taxon>metagenomes</taxon>
        <taxon>ecological metagenomes</taxon>
    </lineage>
</organism>
<evidence type="ECO:0008006" key="2">
    <source>
        <dbReference type="Google" id="ProtNLM"/>
    </source>
</evidence>
<protein>
    <recommendedName>
        <fullName evidence="2">Phage tail assembly chaperone</fullName>
    </recommendedName>
</protein>